<dbReference type="InterPro" id="IPR027417">
    <property type="entry name" value="P-loop_NTPase"/>
</dbReference>
<reference evidence="3" key="2">
    <citation type="submission" date="2021-02" db="EMBL/GenBank/DDBJ databases">
        <authorList>
            <person name="Vanderplasschen A.F.C."/>
            <person name="Davison A.J."/>
        </authorList>
    </citation>
    <scope>NUCLEOTIDE SEQUENCE</scope>
    <source>
        <strain evidence="1">DK-2008-50-66-1</strain>
        <strain evidence="2">DK-205223-2</strain>
        <strain evidence="3">UK N080</strain>
    </source>
</reference>
<reference evidence="3" key="1">
    <citation type="journal article" date="2021" name="Microorganisms">
        <title>Genomes of Anguillid Herpesvirus 1 Strains Reveal Evolutionary Disparities and Low Genetic Diversity in the Genus Cyprinivirus.</title>
        <authorList>
            <person name="Donohoe O."/>
            <person name="Zhang H."/>
            <person name="Delrez N."/>
            <person name="Gao Y."/>
            <person name="Suarez N.M."/>
            <person name="Davison A.J."/>
            <person name="Vanderplasschen A."/>
        </authorList>
    </citation>
    <scope>NUCLEOTIDE SEQUENCE</scope>
    <source>
        <strain evidence="1">DK-2008-50-66-1</strain>
        <strain evidence="2">DK-205223-2</strain>
        <strain evidence="3">UK N080</strain>
    </source>
</reference>
<gene>
    <name evidence="3" type="primary">ORF37</name>
</gene>
<dbReference type="Gene3D" id="3.40.50.300">
    <property type="entry name" value="P-loop containing nucleotide triphosphate hydrolases"/>
    <property type="match status" value="1"/>
</dbReference>
<evidence type="ECO:0000313" key="2">
    <source>
        <dbReference type="EMBL" id="QRM16722.1"/>
    </source>
</evidence>
<keyword evidence="3" id="KW-0547">Nucleotide-binding</keyword>
<dbReference type="GO" id="GO:0004386">
    <property type="term" value="F:helicase activity"/>
    <property type="evidence" value="ECO:0007669"/>
    <property type="project" value="UniProtKB-KW"/>
</dbReference>
<evidence type="ECO:0000313" key="3">
    <source>
        <dbReference type="EMBL" id="QRM17114.1"/>
    </source>
</evidence>
<organism evidence="3">
    <name type="scientific">Anguillid herpesvirus 1</name>
    <dbReference type="NCBI Taxonomy" id="150286"/>
    <lineage>
        <taxon>Viruses</taxon>
        <taxon>Duplodnaviria</taxon>
        <taxon>Heunggongvirae</taxon>
        <taxon>Peploviricota</taxon>
        <taxon>Herviviricetes</taxon>
        <taxon>Herpesvirales</taxon>
        <taxon>Alloherpesviridae</taxon>
        <taxon>Cyvirus</taxon>
        <taxon>Cyvirus anguillidallo1</taxon>
    </lineage>
</organism>
<proteinExistence type="predicted"/>
<accession>A0A8E5APN2</accession>
<dbReference type="SUPFAM" id="SSF52540">
    <property type="entry name" value="P-loop containing nucleoside triphosphate hydrolases"/>
    <property type="match status" value="2"/>
</dbReference>
<keyword evidence="3" id="KW-0067">ATP-binding</keyword>
<dbReference type="EMBL" id="MW580855">
    <property type="protein sequence ID" value="QRM17114.1"/>
    <property type="molecule type" value="Genomic_DNA"/>
</dbReference>
<evidence type="ECO:0000313" key="1">
    <source>
        <dbReference type="EMBL" id="QRM16460.1"/>
    </source>
</evidence>
<dbReference type="EMBL" id="MW580850">
    <property type="protein sequence ID" value="QRM16460.1"/>
    <property type="molecule type" value="Genomic_DNA"/>
</dbReference>
<sequence length="543" mass="60394">MEQGPEPSRIEMEELSTSSYPPAEIDRLTTYSRLLQIKWVSYIFSCLALPIKEPLPVVLSGDAGAGKTKAITLIRDKLRKSPFILTTGASTVNVAAMHNVRTLHSILGVNTAELLREDIPLEQWFSEWCTKYTAELTKIDAARTAYIANPDHACPKIILRCEACSRYVFKYVAGVSVDNGEMRDKGCWPLLLAPATTPAILVDEFGMMHNTWLTRVFVALKRLAPPGDAHVLILVGSVTQLPPAHGKDQPKTSGSNKEGPWVNELLSQTRFSFHLPFSMRMKTDFEYGECLGMMQYNASTPLNKRIMDSRVDERALDNTYNLDWPRIIHADAQVDQFNSLAKQRLASEGKKTWTLTPLIQGGGSRGSGKGEAGIYRELRTRFRHMSVIKQTISESQLVVVLKYGDAARFPGSLGRVVNYDEKAGNLLLESLETGSTFEVSRVGVVAGKASASLWPIKSGHAMNTYFCQGLTMPFEIVYCPPKAYHMSPIKASAYVACSRVTNRANLYLSNSNFAASKRGKTEYFEESAIRFKILIEQGYIPLL</sequence>
<name>A0A8E5APN2_9VIRU</name>
<keyword evidence="3" id="KW-0347">Helicase</keyword>
<dbReference type="EMBL" id="MW580852">
    <property type="protein sequence ID" value="QRM16722.1"/>
    <property type="molecule type" value="Genomic_DNA"/>
</dbReference>
<keyword evidence="3" id="KW-0378">Hydrolase</keyword>
<protein>
    <submittedName>
        <fullName evidence="3">Helicase-primase helicase subunit</fullName>
    </submittedName>
</protein>